<feature type="domain" description="GEVED" evidence="1">
    <location>
        <begin position="271"/>
        <end position="346"/>
    </location>
</feature>
<dbReference type="InterPro" id="IPR045474">
    <property type="entry name" value="GEVED"/>
</dbReference>
<keyword evidence="3" id="KW-1185">Reference proteome</keyword>
<protein>
    <recommendedName>
        <fullName evidence="1">GEVED domain-containing protein</fullName>
    </recommendedName>
</protein>
<evidence type="ECO:0000313" key="2">
    <source>
        <dbReference type="EMBL" id="GHB05899.1"/>
    </source>
</evidence>
<dbReference type="Pfam" id="PF20009">
    <property type="entry name" value="GEVED"/>
    <property type="match status" value="1"/>
</dbReference>
<dbReference type="InterPro" id="IPR006626">
    <property type="entry name" value="PbH1"/>
</dbReference>
<evidence type="ECO:0000259" key="1">
    <source>
        <dbReference type="Pfam" id="PF20009"/>
    </source>
</evidence>
<dbReference type="SUPFAM" id="SSF51126">
    <property type="entry name" value="Pectin lyase-like"/>
    <property type="match status" value="1"/>
</dbReference>
<dbReference type="Proteomes" id="UP000634004">
    <property type="component" value="Unassembled WGS sequence"/>
</dbReference>
<sequence length="1024" mass="104947">MLESGTALQTNAVYRYTNVAPGVDARVTILGFDGGGALSTIDTSSGLPSFFQPVLEAQPGESSADFRISFVTSANQPVELDIAATPIDIDGDASANTREYVELETSLLGYALSSTTELDVDSSTPSSPTRRRFESRTTLTVPGIDPNDEENIVTVFYTDVSSFEYRIGAFTDNQINRSTSLGFSCPNLSTPVYTSEVGEDFGDALITNYGHPRHTLVTGIRMGGANNADAGSYDSPTASGDTGDDGVVMPSFVTGASKTLVVNAVGTSGKLQAWFDWNQDNDFLDTGEQVATNLTDGDSDGEISFTVTAPIDAIIGDTFSRFRWSTKSDVDPGEAAGDGEVEDYQFTIYDAPPNIVTNTNDSGTGSLRAAVDYVNANTDDDNITFDIPGAGPHTITLTNSLELLDDGISVDGTTQSGASCGDLWSGTPHTLKVRISSSTGFFNAFKLNGLNISLRGLSITNNTFAGVGVIGGTNQTIACSYLGLTPAGTAAPNRYGVVDRGVGTVIGGPNPGDGNVISSNGFSGIISMIAASASTIEGNFIGTNPLGLSAMPNGQGIGNDLASGSATWDAVQGNLISGNSGAGIHLTNDNPVSGSSGDAVISGNYIGVDRTGNTALANGGDGIHFEAGSISGVTIGGTNVADRNIISGNTGDGIAFSGVDTITILGNSIGLGADGTTAVGNTGTGVSILAAATGVQIGNGSSSGANVITNNGADGIYSSGDDFFALANNIYGNGGLGIDLGGGTEDADGVTANDSGDGDAGPNNLLNFPIINELSVAGSTLNYDINLDAPANTDGYRVDFYKSTEADASSYGEGEIHLGFVDITHAGGDLNFTGIFTANDTVAEGNTISATTTRKTVASSYDISSEFSLTYSAIASAAELTASKSVTVYDPSILGLYILPGNDVIYSLTVTNIGNGNADADTIVLMENVPPEISFYNGDMDDGGPILNPVSFVEGETTGLTFTYGTDVAYSNSGTKPTNFAACNFIPAAGYNNNVTYICVNPKGEMAAGDPDPNFTIAYRARVN</sequence>
<proteinExistence type="predicted"/>
<name>A0A8J3CVE6_9PROT</name>
<organism evidence="2 3">
    <name type="scientific">Algimonas arctica</name>
    <dbReference type="NCBI Taxonomy" id="1479486"/>
    <lineage>
        <taxon>Bacteria</taxon>
        <taxon>Pseudomonadati</taxon>
        <taxon>Pseudomonadota</taxon>
        <taxon>Alphaproteobacteria</taxon>
        <taxon>Maricaulales</taxon>
        <taxon>Robiginitomaculaceae</taxon>
        <taxon>Algimonas</taxon>
    </lineage>
</organism>
<dbReference type="SMART" id="SM00710">
    <property type="entry name" value="PbH1"/>
    <property type="match status" value="5"/>
</dbReference>
<reference evidence="2" key="1">
    <citation type="journal article" date="2014" name="Int. J. Syst. Evol. Microbiol.">
        <title>Complete genome sequence of Corynebacterium casei LMG S-19264T (=DSM 44701T), isolated from a smear-ripened cheese.</title>
        <authorList>
            <consortium name="US DOE Joint Genome Institute (JGI-PGF)"/>
            <person name="Walter F."/>
            <person name="Albersmeier A."/>
            <person name="Kalinowski J."/>
            <person name="Ruckert C."/>
        </authorList>
    </citation>
    <scope>NUCLEOTIDE SEQUENCE</scope>
    <source>
        <strain evidence="2">KCTC 32513</strain>
    </source>
</reference>
<dbReference type="EMBL" id="BMZH01000033">
    <property type="protein sequence ID" value="GHB05899.1"/>
    <property type="molecule type" value="Genomic_DNA"/>
</dbReference>
<dbReference type="AlphaFoldDB" id="A0A8J3CVE6"/>
<accession>A0A8J3CVE6</accession>
<reference evidence="2" key="2">
    <citation type="submission" date="2020-09" db="EMBL/GenBank/DDBJ databases">
        <authorList>
            <person name="Sun Q."/>
            <person name="Kim S."/>
        </authorList>
    </citation>
    <scope>NUCLEOTIDE SEQUENCE</scope>
    <source>
        <strain evidence="2">KCTC 32513</strain>
    </source>
</reference>
<gene>
    <name evidence="2" type="ORF">GCM10009069_30240</name>
</gene>
<comment type="caution">
    <text evidence="2">The sequence shown here is derived from an EMBL/GenBank/DDBJ whole genome shotgun (WGS) entry which is preliminary data.</text>
</comment>
<dbReference type="InterPro" id="IPR011050">
    <property type="entry name" value="Pectin_lyase_fold/virulence"/>
</dbReference>
<evidence type="ECO:0000313" key="3">
    <source>
        <dbReference type="Proteomes" id="UP000634004"/>
    </source>
</evidence>